<dbReference type="GO" id="GO:0005524">
    <property type="term" value="F:ATP binding"/>
    <property type="evidence" value="ECO:0007669"/>
    <property type="project" value="UniProtKB-UniRule"/>
</dbReference>
<dbReference type="InterPro" id="IPR017441">
    <property type="entry name" value="Protein_kinase_ATP_BS"/>
</dbReference>
<dbReference type="EMBL" id="KK365256">
    <property type="protein sequence ID" value="KCZ79566.1"/>
    <property type="molecule type" value="Genomic_DNA"/>
</dbReference>
<keyword evidence="4 7" id="KW-0547">Nucleotide-binding</keyword>
<dbReference type="GO" id="GO:0004674">
    <property type="term" value="F:protein serine/threonine kinase activity"/>
    <property type="evidence" value="ECO:0007669"/>
    <property type="project" value="UniProtKB-KW"/>
</dbReference>
<dbReference type="HOGENOM" id="CLU_000288_63_5_1"/>
<sequence length="304" mass="35213">MFFTRDLIFCRTVGEGSFGRVVKVSAKHSIDNLKYFALKLIKKDSINSQDYVNSLMNEIKIFGEVNGEPFFPRLYDTFYAADRFCFLTDFCEGGELLSLIHKTNGFSLQQIKFYGAEILLALGSLHDKNIIYRDLKSENVLLTRDGHIKLVDFGLSIKTTSLVNDRVGTIECMAPEVLKKSSYGKEADFWSFGILLYEMFHKETPFSDDRIDKIENKILFKELDTSKIKCPIFADLLCQLLHKKRENRLGYKHGIAEIMKHPFFTEVNWKKIQDMSIHPPIDSDKYLSAENYPIYRESIYNLLS</sequence>
<evidence type="ECO:0000256" key="8">
    <source>
        <dbReference type="RuleBase" id="RU000304"/>
    </source>
</evidence>
<dbReference type="SMART" id="SM00220">
    <property type="entry name" value="S_TKc"/>
    <property type="match status" value="1"/>
</dbReference>
<keyword evidence="5 10" id="KW-0418">Kinase</keyword>
<dbReference type="OrthoDB" id="63267at2759"/>
<feature type="binding site" evidence="7">
    <location>
        <position position="43"/>
    </location>
    <ligand>
        <name>ATP</name>
        <dbReference type="ChEBI" id="CHEBI:30616"/>
    </ligand>
</feature>
<reference evidence="10 11" key="2">
    <citation type="submission" date="2014-03" db="EMBL/GenBank/DDBJ databases">
        <title>The Genome Sequence of Anncaliia algerae insect isolate PRA339.</title>
        <authorList>
            <consortium name="The Broad Institute Genome Sequencing Platform"/>
            <consortium name="The Broad Institute Genome Sequencing Center for Infectious Disease"/>
            <person name="Cuomo C."/>
            <person name="Becnel J."/>
            <person name="Sanscrainte N."/>
            <person name="Walker B."/>
            <person name="Young S.K."/>
            <person name="Zeng Q."/>
            <person name="Gargeya S."/>
            <person name="Fitzgerald M."/>
            <person name="Haas B."/>
            <person name="Abouelleil A."/>
            <person name="Alvarado L."/>
            <person name="Arachchi H.M."/>
            <person name="Berlin A.M."/>
            <person name="Chapman S.B."/>
            <person name="Dewar J."/>
            <person name="Goldberg J."/>
            <person name="Griggs A."/>
            <person name="Gujja S."/>
            <person name="Hansen M."/>
            <person name="Howarth C."/>
            <person name="Imamovic A."/>
            <person name="Larimer J."/>
            <person name="McCowan C."/>
            <person name="Murphy C."/>
            <person name="Neiman D."/>
            <person name="Pearson M."/>
            <person name="Priest M."/>
            <person name="Roberts A."/>
            <person name="Saif S."/>
            <person name="Shea T."/>
            <person name="Sisk P."/>
            <person name="Sykes S."/>
            <person name="Wortman J."/>
            <person name="Nusbaum C."/>
            <person name="Birren B."/>
        </authorList>
    </citation>
    <scope>NUCLEOTIDE SEQUENCE [LARGE SCALE GENOMIC DNA]</scope>
    <source>
        <strain evidence="10 11">PRA339</strain>
    </source>
</reference>
<evidence type="ECO:0000256" key="4">
    <source>
        <dbReference type="ARBA" id="ARBA00022741"/>
    </source>
</evidence>
<dbReference type="STRING" id="1288291.A0A059EY00"/>
<dbReference type="PROSITE" id="PS50011">
    <property type="entry name" value="PROTEIN_KINASE_DOM"/>
    <property type="match status" value="1"/>
</dbReference>
<dbReference type="Pfam" id="PF00069">
    <property type="entry name" value="Pkinase"/>
    <property type="match status" value="1"/>
</dbReference>
<dbReference type="FunFam" id="1.10.510.10:FF:000048">
    <property type="entry name" value="Protein kinase C"/>
    <property type="match status" value="1"/>
</dbReference>
<evidence type="ECO:0000313" key="11">
    <source>
        <dbReference type="Proteomes" id="UP000030655"/>
    </source>
</evidence>
<protein>
    <submittedName>
        <fullName evidence="10">AGC/PKA protein kinase</fullName>
    </submittedName>
</protein>
<dbReference type="Proteomes" id="UP000030655">
    <property type="component" value="Unassembled WGS sequence"/>
</dbReference>
<evidence type="ECO:0000256" key="3">
    <source>
        <dbReference type="ARBA" id="ARBA00022679"/>
    </source>
</evidence>
<dbReference type="Gene3D" id="1.10.510.10">
    <property type="entry name" value="Transferase(Phosphotransferase) domain 1"/>
    <property type="match status" value="1"/>
</dbReference>
<keyword evidence="1 8" id="KW-0723">Serine/threonine-protein kinase</keyword>
<dbReference type="VEuPathDB" id="MicrosporidiaDB:H312_03038"/>
<dbReference type="Gene3D" id="3.30.200.20">
    <property type="entry name" value="Phosphorylase Kinase, domain 1"/>
    <property type="match status" value="1"/>
</dbReference>
<dbReference type="InterPro" id="IPR008271">
    <property type="entry name" value="Ser/Thr_kinase_AS"/>
</dbReference>
<evidence type="ECO:0000256" key="1">
    <source>
        <dbReference type="ARBA" id="ARBA00022527"/>
    </source>
</evidence>
<dbReference type="SUPFAM" id="SSF56112">
    <property type="entry name" value="Protein kinase-like (PK-like)"/>
    <property type="match status" value="1"/>
</dbReference>
<comment type="similarity">
    <text evidence="8">Belongs to the protein kinase superfamily.</text>
</comment>
<keyword evidence="3" id="KW-0808">Transferase</keyword>
<evidence type="ECO:0000259" key="9">
    <source>
        <dbReference type="PROSITE" id="PS50011"/>
    </source>
</evidence>
<gene>
    <name evidence="10" type="ORF">H312_03038</name>
</gene>
<dbReference type="AlphaFoldDB" id="A0A059EY00"/>
<name>A0A059EY00_9MICR</name>
<keyword evidence="2" id="KW-0597">Phosphoprotein</keyword>
<evidence type="ECO:0000256" key="7">
    <source>
        <dbReference type="PROSITE-ProRule" id="PRU10141"/>
    </source>
</evidence>
<dbReference type="CDD" id="cd05123">
    <property type="entry name" value="STKc_AGC"/>
    <property type="match status" value="1"/>
</dbReference>
<proteinExistence type="inferred from homology"/>
<dbReference type="InterPro" id="IPR000719">
    <property type="entry name" value="Prot_kinase_dom"/>
</dbReference>
<dbReference type="PANTHER" id="PTHR24351">
    <property type="entry name" value="RIBOSOMAL PROTEIN S6 KINASE"/>
    <property type="match status" value="1"/>
</dbReference>
<evidence type="ECO:0000256" key="2">
    <source>
        <dbReference type="ARBA" id="ARBA00022553"/>
    </source>
</evidence>
<feature type="domain" description="Protein kinase" evidence="9">
    <location>
        <begin position="7"/>
        <end position="264"/>
    </location>
</feature>
<organism evidence="10 11">
    <name type="scientific">Anncaliia algerae PRA339</name>
    <dbReference type="NCBI Taxonomy" id="1288291"/>
    <lineage>
        <taxon>Eukaryota</taxon>
        <taxon>Fungi</taxon>
        <taxon>Fungi incertae sedis</taxon>
        <taxon>Microsporidia</taxon>
        <taxon>Tubulinosematoidea</taxon>
        <taxon>Tubulinosematidae</taxon>
        <taxon>Anncaliia</taxon>
    </lineage>
</organism>
<dbReference type="InterPro" id="IPR011009">
    <property type="entry name" value="Kinase-like_dom_sf"/>
</dbReference>
<accession>A0A059EY00</accession>
<keyword evidence="6 7" id="KW-0067">ATP-binding</keyword>
<dbReference type="PROSITE" id="PS00108">
    <property type="entry name" value="PROTEIN_KINASE_ST"/>
    <property type="match status" value="1"/>
</dbReference>
<evidence type="ECO:0000313" key="10">
    <source>
        <dbReference type="EMBL" id="KCZ79566.1"/>
    </source>
</evidence>
<keyword evidence="11" id="KW-1185">Reference proteome</keyword>
<reference evidence="11" key="1">
    <citation type="submission" date="2013-02" db="EMBL/GenBank/DDBJ databases">
        <authorList>
            <consortium name="The Broad Institute Genome Sequencing Platform"/>
            <person name="Cuomo C."/>
            <person name="Becnel J."/>
            <person name="Sanscrainte N."/>
            <person name="Walker B."/>
            <person name="Young S.K."/>
            <person name="Zeng Q."/>
            <person name="Gargeya S."/>
            <person name="Fitzgerald M."/>
            <person name="Haas B."/>
            <person name="Abouelleil A."/>
            <person name="Alvarado L."/>
            <person name="Arachchi H.M."/>
            <person name="Berlin A.M."/>
            <person name="Chapman S.B."/>
            <person name="Dewar J."/>
            <person name="Goldberg J."/>
            <person name="Griggs A."/>
            <person name="Gujja S."/>
            <person name="Hansen M."/>
            <person name="Howarth C."/>
            <person name="Imamovic A."/>
            <person name="Larimer J."/>
            <person name="McCowan C."/>
            <person name="Murphy C."/>
            <person name="Neiman D."/>
            <person name="Pearson M."/>
            <person name="Priest M."/>
            <person name="Roberts A."/>
            <person name="Saif S."/>
            <person name="Shea T."/>
            <person name="Sisk P."/>
            <person name="Sykes S."/>
            <person name="Wortman J."/>
            <person name="Nusbaum C."/>
            <person name="Birren B."/>
        </authorList>
    </citation>
    <scope>NUCLEOTIDE SEQUENCE [LARGE SCALE GENOMIC DNA]</scope>
    <source>
        <strain evidence="11">PRA339</strain>
    </source>
</reference>
<evidence type="ECO:0000256" key="5">
    <source>
        <dbReference type="ARBA" id="ARBA00022777"/>
    </source>
</evidence>
<dbReference type="PROSITE" id="PS00107">
    <property type="entry name" value="PROTEIN_KINASE_ATP"/>
    <property type="match status" value="1"/>
</dbReference>
<evidence type="ECO:0000256" key="6">
    <source>
        <dbReference type="ARBA" id="ARBA00022840"/>
    </source>
</evidence>
<dbReference type="InterPro" id="IPR045270">
    <property type="entry name" value="STKc_AGC"/>
</dbReference>